<evidence type="ECO:0000313" key="3">
    <source>
        <dbReference type="Proteomes" id="UP000574390"/>
    </source>
</evidence>
<reference evidence="2 3" key="1">
    <citation type="submission" date="2020-04" db="EMBL/GenBank/DDBJ databases">
        <title>Perkinsus olseni comparative genomics.</title>
        <authorList>
            <person name="Bogema D.R."/>
        </authorList>
    </citation>
    <scope>NUCLEOTIDE SEQUENCE [LARGE SCALE GENOMIC DNA]</scope>
    <source>
        <strain evidence="2">ATCC PRA-205</strain>
    </source>
</reference>
<accession>A0A7J6RQY9</accession>
<evidence type="ECO:0000256" key="1">
    <source>
        <dbReference type="SAM" id="MobiDB-lite"/>
    </source>
</evidence>
<sequence>MVYQGSIGGSSRLSLEDTEWVGLAVTGHTDRERGVVVTQGRGPSSLVNSEAGSMPGPGTYASERVSAVVSRFTSSPQFGFGTASRDPFGGRKRGRAAVPGPGAYTPNNADMLSTAKYAFGRSCRRSIADGRSGTPGPGAYSPSCSLGGP</sequence>
<evidence type="ECO:0000313" key="2">
    <source>
        <dbReference type="EMBL" id="KAF4723169.1"/>
    </source>
</evidence>
<feature type="region of interest" description="Disordered" evidence="1">
    <location>
        <begin position="79"/>
        <end position="103"/>
    </location>
</feature>
<dbReference type="Proteomes" id="UP000574390">
    <property type="component" value="Unassembled WGS sequence"/>
</dbReference>
<dbReference type="InterPro" id="IPR010736">
    <property type="entry name" value="SHIPPO-rpt"/>
</dbReference>
<dbReference type="Pfam" id="PF07004">
    <property type="entry name" value="SHIPPO-rpt"/>
    <property type="match status" value="3"/>
</dbReference>
<gene>
    <name evidence="2" type="ORF">FOZ62_004973</name>
</gene>
<protein>
    <submittedName>
        <fullName evidence="2">Uncharacterized protein</fullName>
    </submittedName>
</protein>
<organism evidence="2 3">
    <name type="scientific">Perkinsus olseni</name>
    <name type="common">Perkinsus atlanticus</name>
    <dbReference type="NCBI Taxonomy" id="32597"/>
    <lineage>
        <taxon>Eukaryota</taxon>
        <taxon>Sar</taxon>
        <taxon>Alveolata</taxon>
        <taxon>Perkinsozoa</taxon>
        <taxon>Perkinsea</taxon>
        <taxon>Perkinsida</taxon>
        <taxon>Perkinsidae</taxon>
        <taxon>Perkinsus</taxon>
    </lineage>
</organism>
<dbReference type="AlphaFoldDB" id="A0A7J6RQY9"/>
<feature type="region of interest" description="Disordered" evidence="1">
    <location>
        <begin position="38"/>
        <end position="58"/>
    </location>
</feature>
<feature type="compositionally biased region" description="Polar residues" evidence="1">
    <location>
        <begin position="41"/>
        <end position="51"/>
    </location>
</feature>
<comment type="caution">
    <text evidence="2">The sequence shown here is derived from an EMBL/GenBank/DDBJ whole genome shotgun (WGS) entry which is preliminary data.</text>
</comment>
<name>A0A7J6RQY9_PEROL</name>
<dbReference type="EMBL" id="JABANM010020239">
    <property type="protein sequence ID" value="KAF4723169.1"/>
    <property type="molecule type" value="Genomic_DNA"/>
</dbReference>
<feature type="region of interest" description="Disordered" evidence="1">
    <location>
        <begin position="126"/>
        <end position="149"/>
    </location>
</feature>
<feature type="non-terminal residue" evidence="2">
    <location>
        <position position="149"/>
    </location>
</feature>
<proteinExistence type="predicted"/>